<dbReference type="RefSeq" id="XP_007403394.1">
    <property type="nucleotide sequence ID" value="XM_007403332.1"/>
</dbReference>
<dbReference type="KEGG" id="pco:PHACADRAFT_203314"/>
<organism evidence="1 2">
    <name type="scientific">Phanerochaete carnosa (strain HHB-10118-sp)</name>
    <name type="common">White-rot fungus</name>
    <name type="synonym">Peniophora carnosa</name>
    <dbReference type="NCBI Taxonomy" id="650164"/>
    <lineage>
        <taxon>Eukaryota</taxon>
        <taxon>Fungi</taxon>
        <taxon>Dikarya</taxon>
        <taxon>Basidiomycota</taxon>
        <taxon>Agaricomycotina</taxon>
        <taxon>Agaricomycetes</taxon>
        <taxon>Polyporales</taxon>
        <taxon>Phanerochaetaceae</taxon>
        <taxon>Phanerochaete</taxon>
    </lineage>
</organism>
<dbReference type="GeneID" id="18912133"/>
<dbReference type="EMBL" id="JH931497">
    <property type="protein sequence ID" value="EKM48054.1"/>
    <property type="molecule type" value="Genomic_DNA"/>
</dbReference>
<protein>
    <submittedName>
        <fullName evidence="1">Uncharacterized protein</fullName>
    </submittedName>
</protein>
<evidence type="ECO:0000313" key="2">
    <source>
        <dbReference type="Proteomes" id="UP000008370"/>
    </source>
</evidence>
<sequence>MFRYWRLAALRYVFLSLEKAKPELRAMGPVLGLGAISVWIKNSLIFRPGEQRWDKAIVPPAAYWDAEDEENLAEDDEVENLVAEGRMGPAIEERGLYFVSAVEYDYGIYSLPPARGLDARTYAMIYNCNSFTELELLFMASAVKKARKEPTALPRRTKLRRRIPPRARSPDRDIDFGLGEAGVRVRHLPGVVGAVDVLDGGLDGEVNAIWQDFLRDIAAVIPCSAKRGCYSTLTIDERRDATEELYKSSSLPLTCAYVKIASADTWDRLFFNRFFPNTAQQKARPVKTQHFGSCHYWLRWLVLTKKVAAEGDQDTIREPLLTEFQKLCWLPWSSSDRIWDTDKHAKGQCVTLPRNHIGPAPKVAINERLIIPLERVTLR</sequence>
<gene>
    <name evidence="1" type="ORF">PHACADRAFT_203314</name>
</gene>
<dbReference type="Proteomes" id="UP000008370">
    <property type="component" value="Unassembled WGS sequence"/>
</dbReference>
<name>K5VN79_PHACS</name>
<dbReference type="OrthoDB" id="3132725at2759"/>
<proteinExistence type="predicted"/>
<dbReference type="HOGENOM" id="CLU_729787_0_0_1"/>
<dbReference type="AlphaFoldDB" id="K5VN79"/>
<accession>K5VN79</accession>
<evidence type="ECO:0000313" key="1">
    <source>
        <dbReference type="EMBL" id="EKM48054.1"/>
    </source>
</evidence>
<dbReference type="InParanoid" id="K5VN79"/>
<reference evidence="1 2" key="1">
    <citation type="journal article" date="2012" name="BMC Genomics">
        <title>Comparative genomics of the white-rot fungi, Phanerochaete carnosa and P. chrysosporium, to elucidate the genetic basis of the distinct wood types they colonize.</title>
        <authorList>
            <person name="Suzuki H."/>
            <person name="MacDonald J."/>
            <person name="Syed K."/>
            <person name="Salamov A."/>
            <person name="Hori C."/>
            <person name="Aerts A."/>
            <person name="Henrissat B."/>
            <person name="Wiebenga A."/>
            <person name="vanKuyk P.A."/>
            <person name="Barry K."/>
            <person name="Lindquist E."/>
            <person name="LaButti K."/>
            <person name="Lapidus A."/>
            <person name="Lucas S."/>
            <person name="Coutinho P."/>
            <person name="Gong Y."/>
            <person name="Samejima M."/>
            <person name="Mahadevan R."/>
            <person name="Abou-Zaid M."/>
            <person name="de Vries R.P."/>
            <person name="Igarashi K."/>
            <person name="Yadav J.S."/>
            <person name="Grigoriev I.V."/>
            <person name="Master E.R."/>
        </authorList>
    </citation>
    <scope>NUCLEOTIDE SEQUENCE [LARGE SCALE GENOMIC DNA]</scope>
    <source>
        <strain evidence="1 2">HHB-10118-sp</strain>
    </source>
</reference>
<keyword evidence="2" id="KW-1185">Reference proteome</keyword>